<dbReference type="NCBIfam" id="NF003198">
    <property type="entry name" value="PRK04169.1-2"/>
    <property type="match status" value="1"/>
</dbReference>
<dbReference type="FunFam" id="3.20.20.390:FF:000001">
    <property type="entry name" value="Heptaprenylglyceryl phosphate synthase"/>
    <property type="match status" value="1"/>
</dbReference>
<evidence type="ECO:0000256" key="8">
    <source>
        <dbReference type="ARBA" id="ARBA00047288"/>
    </source>
</evidence>
<name>A0A7C4I4K7_CALS0</name>
<feature type="binding site" evidence="9">
    <location>
        <begin position="228"/>
        <end position="229"/>
    </location>
    <ligand>
        <name>sn-glycerol 1-phosphate</name>
        <dbReference type="ChEBI" id="CHEBI:57685"/>
    </ligand>
</feature>
<dbReference type="UniPathway" id="UPA00940"/>
<comment type="similarity">
    <text evidence="9">Belongs to the GGGP/HepGP synthase family. Group II subfamily.</text>
</comment>
<dbReference type="HAMAP" id="MF_00112">
    <property type="entry name" value="GGGP_HepGP_synthase"/>
    <property type="match status" value="1"/>
</dbReference>
<dbReference type="PANTHER" id="PTHR21235">
    <property type="entry name" value="IMIDAZOLE GLYCEROL PHOSPHATE SYNTHASE SUBUNIT HISF/H IGP SYNTHASE SUBUNIT HISF/H"/>
    <property type="match status" value="1"/>
</dbReference>
<dbReference type="GO" id="GO:0005737">
    <property type="term" value="C:cytoplasm"/>
    <property type="evidence" value="ECO:0007669"/>
    <property type="project" value="UniProtKB-SubCell"/>
</dbReference>
<comment type="catalytic activity">
    <reaction evidence="8 9">
        <text>sn-glycerol 1-phosphate + (2E,6E,10E)-geranylgeranyl diphosphate = sn-3-O-(geranylgeranyl)glycerol 1-phosphate + diphosphate</text>
        <dbReference type="Rhea" id="RHEA:23404"/>
        <dbReference type="ChEBI" id="CHEBI:33019"/>
        <dbReference type="ChEBI" id="CHEBI:57677"/>
        <dbReference type="ChEBI" id="CHEBI:57685"/>
        <dbReference type="ChEBI" id="CHEBI:58756"/>
        <dbReference type="EC" id="2.5.1.41"/>
    </reaction>
</comment>
<keyword evidence="4 9" id="KW-0460">Magnesium</keyword>
<dbReference type="GO" id="GO:0047294">
    <property type="term" value="F:phosphoglycerol geranylgeranyltransferase activity"/>
    <property type="evidence" value="ECO:0007669"/>
    <property type="project" value="UniProtKB-UniRule"/>
</dbReference>
<evidence type="ECO:0000256" key="4">
    <source>
        <dbReference type="ARBA" id="ARBA00022842"/>
    </source>
</evidence>
<feature type="binding site" evidence="9">
    <location>
        <begin position="206"/>
        <end position="207"/>
    </location>
    <ligand>
        <name>sn-glycerol 1-phosphate</name>
        <dbReference type="ChEBI" id="CHEBI:57685"/>
    </ligand>
</feature>
<evidence type="ECO:0000256" key="2">
    <source>
        <dbReference type="ARBA" id="ARBA00022679"/>
    </source>
</evidence>
<dbReference type="InterPro" id="IPR038597">
    <property type="entry name" value="GGGP/HepGP_synthase_sf"/>
</dbReference>
<gene>
    <name evidence="12" type="ORF">ENM30_04160</name>
    <name evidence="11" type="ORF">ENT82_01620</name>
    <name evidence="10" type="ORF">ENU43_01250</name>
</gene>
<evidence type="ECO:0000256" key="3">
    <source>
        <dbReference type="ARBA" id="ARBA00022723"/>
    </source>
</evidence>
<keyword evidence="2 9" id="KW-0808">Transferase</keyword>
<comment type="caution">
    <text evidence="9">Lacks conserved residue(s) required for the propagation of feature annotation.</text>
</comment>
<dbReference type="PANTHER" id="PTHR21235:SF22">
    <property type="entry name" value="GERANYLGERANYLGLYCERYL PHOSPHATE SYNTHASE"/>
    <property type="match status" value="1"/>
</dbReference>
<evidence type="ECO:0000256" key="6">
    <source>
        <dbReference type="ARBA" id="ARBA00023209"/>
    </source>
</evidence>
<evidence type="ECO:0000256" key="5">
    <source>
        <dbReference type="ARBA" id="ARBA00023098"/>
    </source>
</evidence>
<dbReference type="EMBL" id="DTAD01000017">
    <property type="protein sequence ID" value="HGN89814.1"/>
    <property type="molecule type" value="Genomic_DNA"/>
</dbReference>
<dbReference type="Pfam" id="PF01884">
    <property type="entry name" value="PcrB"/>
    <property type="match status" value="1"/>
</dbReference>
<dbReference type="NCBIfam" id="TIGR01768">
    <property type="entry name" value="GGGP-family"/>
    <property type="match status" value="1"/>
</dbReference>
<evidence type="ECO:0000313" key="11">
    <source>
        <dbReference type="EMBL" id="HGN89814.1"/>
    </source>
</evidence>
<dbReference type="EMBL" id="DRXG01000092">
    <property type="protein sequence ID" value="HHN52490.1"/>
    <property type="molecule type" value="Genomic_DNA"/>
</dbReference>
<keyword evidence="1 9" id="KW-0444">Lipid biosynthesis</keyword>
<evidence type="ECO:0000256" key="9">
    <source>
        <dbReference type="HAMAP-Rule" id="MF_00112"/>
    </source>
</evidence>
<keyword evidence="5 9" id="KW-0443">Lipid metabolism</keyword>
<dbReference type="Gene3D" id="3.20.20.390">
    <property type="entry name" value="FMN-linked oxidoreductases"/>
    <property type="match status" value="1"/>
</dbReference>
<evidence type="ECO:0000256" key="1">
    <source>
        <dbReference type="ARBA" id="ARBA00022516"/>
    </source>
</evidence>
<dbReference type="GO" id="GO:0000287">
    <property type="term" value="F:magnesium ion binding"/>
    <property type="evidence" value="ECO:0007669"/>
    <property type="project" value="UniProtKB-UniRule"/>
</dbReference>
<dbReference type="EC" id="2.5.1.41" evidence="9"/>
<dbReference type="EMBL" id="DTCM01000014">
    <property type="protein sequence ID" value="HGL40283.1"/>
    <property type="molecule type" value="Genomic_DNA"/>
</dbReference>
<keyword evidence="3 9" id="KW-0479">Metal-binding</keyword>
<keyword evidence="7 9" id="KW-1208">Phospholipid metabolism</keyword>
<accession>A0A7C4I4K7</accession>
<comment type="caution">
    <text evidence="11">The sequence shown here is derived from an EMBL/GenBank/DDBJ whole genome shotgun (WGS) entry which is preliminary data.</text>
</comment>
<feature type="binding site" evidence="9">
    <location>
        <begin position="175"/>
        <end position="181"/>
    </location>
    <ligand>
        <name>sn-glycerol 1-phosphate</name>
        <dbReference type="ChEBI" id="CHEBI:57685"/>
    </ligand>
</feature>
<keyword evidence="6 9" id="KW-0594">Phospholipid biosynthesis</keyword>
<dbReference type="SUPFAM" id="SSF51395">
    <property type="entry name" value="FMN-linked oxidoreductases"/>
    <property type="match status" value="1"/>
</dbReference>
<dbReference type="AlphaFoldDB" id="A0A7C4I4K7"/>
<dbReference type="InterPro" id="IPR008205">
    <property type="entry name" value="GGGP_HepGP_synthase"/>
</dbReference>
<comment type="pathway">
    <text evidence="9">Membrane lipid metabolism; glycerophospholipid metabolism.</text>
</comment>
<feature type="binding site" evidence="9">
    <location>
        <position position="27"/>
    </location>
    <ligand>
        <name>Mg(2+)</name>
        <dbReference type="ChEBI" id="CHEBI:18420"/>
    </ligand>
</feature>
<comment type="function">
    <text evidence="9">Prenyltransferase that catalyzes the transfer of the geranylgeranyl moiety of geranylgeranyl diphosphate (GGPP) to the C3 hydroxyl of sn-glycerol-1-phosphate (G1P). This reaction is the first ether-bond-formation step in the biosynthesis of archaeal membrane lipids.</text>
</comment>
<comment type="cofactor">
    <cofactor evidence="9">
        <name>Mg(2+)</name>
        <dbReference type="ChEBI" id="CHEBI:18420"/>
    </cofactor>
</comment>
<evidence type="ECO:0000313" key="12">
    <source>
        <dbReference type="EMBL" id="HHN52490.1"/>
    </source>
</evidence>
<organism evidence="11">
    <name type="scientific">Caldiarchaeum subterraneum</name>
    <dbReference type="NCBI Taxonomy" id="311458"/>
    <lineage>
        <taxon>Archaea</taxon>
        <taxon>Nitrososphaerota</taxon>
        <taxon>Candidatus Caldarchaeales</taxon>
        <taxon>Candidatus Caldarchaeaceae</taxon>
        <taxon>Candidatus Caldarchaeum</taxon>
    </lineage>
</organism>
<reference evidence="11" key="1">
    <citation type="journal article" date="2020" name="mSystems">
        <title>Genome- and Community-Level Interaction Insights into Carbon Utilization and Element Cycling Functions of Hydrothermarchaeota in Hydrothermal Sediment.</title>
        <authorList>
            <person name="Zhou Z."/>
            <person name="Liu Y."/>
            <person name="Xu W."/>
            <person name="Pan J."/>
            <person name="Luo Z.H."/>
            <person name="Li M."/>
        </authorList>
    </citation>
    <scope>NUCLEOTIDE SEQUENCE [LARGE SCALE GENOMIC DNA]</scope>
    <source>
        <strain evidence="12">SpSt-1073</strain>
        <strain evidence="11">SpSt-613</strain>
        <strain evidence="10">SpSt-669</strain>
    </source>
</reference>
<dbReference type="GO" id="GO:0046474">
    <property type="term" value="P:glycerophospholipid biosynthetic process"/>
    <property type="evidence" value="ECO:0007669"/>
    <property type="project" value="UniProtKB-UniRule"/>
</dbReference>
<evidence type="ECO:0000313" key="10">
    <source>
        <dbReference type="EMBL" id="HGL40283.1"/>
    </source>
</evidence>
<keyword evidence="9" id="KW-0963">Cytoplasm</keyword>
<evidence type="ECO:0000256" key="7">
    <source>
        <dbReference type="ARBA" id="ARBA00023264"/>
    </source>
</evidence>
<protein>
    <recommendedName>
        <fullName evidence="9">Geranylgeranylglyceryl phosphate synthase</fullName>
        <shortName evidence="9">GGGP synthase</shortName>
        <shortName evidence="9">GGGPS</shortName>
        <ecNumber evidence="9">2.5.1.41</ecNumber>
    </recommendedName>
    <alternativeName>
        <fullName evidence="9">(S)-3-O-geranylgeranylglyceryl phosphate synthase</fullName>
    </alternativeName>
    <alternativeName>
        <fullName evidence="9">Phosphoglycerol geranylgeranyltransferase</fullName>
    </alternativeName>
</protein>
<comment type="subcellular location">
    <subcellularLocation>
        <location evidence="9">Cytoplasm</location>
    </subcellularLocation>
</comment>
<dbReference type="CDD" id="cd02812">
    <property type="entry name" value="PcrB_like"/>
    <property type="match status" value="1"/>
</dbReference>
<dbReference type="InterPro" id="IPR010946">
    <property type="entry name" value="GGGP_synth"/>
</dbReference>
<dbReference type="NCBIfam" id="TIGR01769">
    <property type="entry name" value="GGGP"/>
    <property type="match status" value="1"/>
</dbReference>
<proteinExistence type="inferred from homology"/>
<sequence length="252" mass="26931">MLKQGRVDTYIHAKLEAGEKLHMTLIDPISISQDDAASLAASVEEMGSDAIMVGGSTVHTQEQLDTYIKTIKSKTRLPVIIFPNNVQSISRFADAIWFMSLLNSVDWYYIVGAHLQGALTVKHFNLEALPMGYVVFGHESTVAAMGRVLPLSPHNVEIAVCYGLAAQYLGMRYLYLEAGSGAAAHIPPQTIRAVKHAVEIPVIVGGGIRTGKDAETVAAAGADIIVTGTAAEKNREKLAEIIHAVKSGPSGL</sequence>
<dbReference type="InterPro" id="IPR050064">
    <property type="entry name" value="IGPS_HisA/HisF"/>
</dbReference>
<feature type="binding site" evidence="9">
    <location>
        <position position="56"/>
    </location>
    <ligand>
        <name>Mg(2+)</name>
        <dbReference type="ChEBI" id="CHEBI:18420"/>
    </ligand>
</feature>
<dbReference type="GO" id="GO:0000107">
    <property type="term" value="F:imidazoleglycerol-phosphate synthase activity"/>
    <property type="evidence" value="ECO:0007669"/>
    <property type="project" value="TreeGrafter"/>
</dbReference>